<keyword evidence="1" id="KW-0732">Signal</keyword>
<dbReference type="AlphaFoldDB" id="A0A4Q8AL08"/>
<name>A0A4Q8AL08_9MICO</name>
<feature type="chain" id="PRO_5020497132" evidence="1">
    <location>
        <begin position="36"/>
        <end position="165"/>
    </location>
</feature>
<dbReference type="PROSITE" id="PS51257">
    <property type="entry name" value="PROKAR_LIPOPROTEIN"/>
    <property type="match status" value="1"/>
</dbReference>
<evidence type="ECO:0000256" key="1">
    <source>
        <dbReference type="SAM" id="SignalP"/>
    </source>
</evidence>
<dbReference type="EMBL" id="SHLC01000001">
    <property type="protein sequence ID" value="RZU64731.1"/>
    <property type="molecule type" value="Genomic_DNA"/>
</dbReference>
<accession>A0A4Q8AL08</accession>
<keyword evidence="3" id="KW-1185">Reference proteome</keyword>
<comment type="caution">
    <text evidence="2">The sequence shown here is derived from an EMBL/GenBank/DDBJ whole genome shotgun (WGS) entry which is preliminary data.</text>
</comment>
<dbReference type="InterPro" id="IPR021903">
    <property type="entry name" value="DUF3515"/>
</dbReference>
<reference evidence="2 3" key="1">
    <citation type="submission" date="2019-02" db="EMBL/GenBank/DDBJ databases">
        <title>Sequencing the genomes of 1000 actinobacteria strains.</title>
        <authorList>
            <person name="Klenk H.-P."/>
        </authorList>
    </citation>
    <scope>NUCLEOTIDE SEQUENCE [LARGE SCALE GENOMIC DNA]</scope>
    <source>
        <strain evidence="2 3">DSM 18319</strain>
    </source>
</reference>
<sequence length="165" mass="17066">MISRTVTRSLIRTLSVVGGAALLTATLSGCTAAVALEPADDAANPGCAEVVVRLPEALGEQKLRETNAQGTGAWGDPATILLRCGVEVPGPTTQQCVEVGGVDWIVDDSNKPIFRFTTYGRTPATEVIVDYDKASASALIDLVGALSTIPAENRCIDVSDVLPAG</sequence>
<dbReference type="Proteomes" id="UP000291483">
    <property type="component" value="Unassembled WGS sequence"/>
</dbReference>
<dbReference type="RefSeq" id="WP_130505184.1">
    <property type="nucleotide sequence ID" value="NZ_SHLC01000001.1"/>
</dbReference>
<gene>
    <name evidence="2" type="ORF">EV379_1038</name>
</gene>
<organism evidence="2 3">
    <name type="scientific">Microterricola gilva</name>
    <dbReference type="NCBI Taxonomy" id="393267"/>
    <lineage>
        <taxon>Bacteria</taxon>
        <taxon>Bacillati</taxon>
        <taxon>Actinomycetota</taxon>
        <taxon>Actinomycetes</taxon>
        <taxon>Micrococcales</taxon>
        <taxon>Microbacteriaceae</taxon>
        <taxon>Microterricola</taxon>
    </lineage>
</organism>
<protein>
    <submittedName>
        <fullName evidence="2">Uncharacterized protein DUF3515</fullName>
    </submittedName>
</protein>
<proteinExistence type="predicted"/>
<evidence type="ECO:0000313" key="2">
    <source>
        <dbReference type="EMBL" id="RZU64731.1"/>
    </source>
</evidence>
<dbReference type="Pfam" id="PF12028">
    <property type="entry name" value="DUF3515"/>
    <property type="match status" value="1"/>
</dbReference>
<feature type="signal peptide" evidence="1">
    <location>
        <begin position="1"/>
        <end position="35"/>
    </location>
</feature>
<evidence type="ECO:0000313" key="3">
    <source>
        <dbReference type="Proteomes" id="UP000291483"/>
    </source>
</evidence>
<dbReference type="OrthoDB" id="4331648at2"/>